<dbReference type="InterPro" id="IPR011249">
    <property type="entry name" value="Metalloenz_LuxS/M16"/>
</dbReference>
<dbReference type="AlphaFoldDB" id="A0A1X7IQK6"/>
<evidence type="ECO:0000313" key="2">
    <source>
        <dbReference type="EMBL" id="SMG17023.1"/>
    </source>
</evidence>
<dbReference type="Pfam" id="PF05193">
    <property type="entry name" value="Peptidase_M16_C"/>
    <property type="match status" value="1"/>
</dbReference>
<name>A0A1X7IQK6_9BACL</name>
<dbReference type="GO" id="GO:0046872">
    <property type="term" value="F:metal ion binding"/>
    <property type="evidence" value="ECO:0007669"/>
    <property type="project" value="InterPro"/>
</dbReference>
<dbReference type="PANTHER" id="PTHR11851:SF186">
    <property type="entry name" value="INACTIVE METALLOPROTEASE YMFF-RELATED"/>
    <property type="match status" value="1"/>
</dbReference>
<gene>
    <name evidence="2" type="ORF">SAMN06295960_0682</name>
</gene>
<dbReference type="Gene3D" id="3.30.830.10">
    <property type="entry name" value="Metalloenzyme, LuxS/M16 peptidase-like"/>
    <property type="match status" value="2"/>
</dbReference>
<dbReference type="Proteomes" id="UP000193834">
    <property type="component" value="Unassembled WGS sequence"/>
</dbReference>
<dbReference type="InterPro" id="IPR007863">
    <property type="entry name" value="Peptidase_M16_C"/>
</dbReference>
<reference evidence="2 3" key="1">
    <citation type="submission" date="2017-04" db="EMBL/GenBank/DDBJ databases">
        <authorList>
            <person name="Afonso C.L."/>
            <person name="Miller P.J."/>
            <person name="Scott M.A."/>
            <person name="Spackman E."/>
            <person name="Goraichik I."/>
            <person name="Dimitrov K.M."/>
            <person name="Suarez D.L."/>
            <person name="Swayne D.E."/>
        </authorList>
    </citation>
    <scope>NUCLEOTIDE SEQUENCE [LARGE SCALE GENOMIC DNA]</scope>
    <source>
        <strain evidence="2 3">11</strain>
    </source>
</reference>
<dbReference type="PANTHER" id="PTHR11851">
    <property type="entry name" value="METALLOPROTEASE"/>
    <property type="match status" value="1"/>
</dbReference>
<dbReference type="STRING" id="1852522.SAMN06295960_0682"/>
<keyword evidence="3" id="KW-1185">Reference proteome</keyword>
<dbReference type="SUPFAM" id="SSF63411">
    <property type="entry name" value="LuxS/MPP-like metallohydrolase"/>
    <property type="match status" value="2"/>
</dbReference>
<evidence type="ECO:0000259" key="1">
    <source>
        <dbReference type="Pfam" id="PF05193"/>
    </source>
</evidence>
<dbReference type="InterPro" id="IPR050361">
    <property type="entry name" value="MPP/UQCRC_Complex"/>
</dbReference>
<accession>A0A1X7IQK6</accession>
<proteinExistence type="predicted"/>
<sequence>MTNQRTAFERGAVNGVRVHVMPTKRFKTFAIAVYIGIPLKEETVTPVALTPFVLRRGTTALPETIQFRERLDELYGAGFGFDVYKRGDYQIIQFRMDIINDAFVHTSESLLKRGFQFLGDVITSPVLEDGVFRNKYVQEEKETVRKRLEAIVNDKIRYAQERCVEEMCKDEPYRLHPLGDRAQLADINSTSLYSQYQSWLEQACMDVYVIGDTSLEEIESCITSSFQVKRSEEKNYSQTTINVRSGEPNKVVDRLEVTQGKLNMGLRTTIAYQDNEYPAALLYNGVLGGYPHSKLFINVREKNSLAYYASSRYDGHKGIMTIQSGVEFDLMEKATSIIKEQLESMEQGQIETLELAQTKAMISNHLREIDDSAFEMIGFDFNRVLSGRERTTSQLIDEIAAIQVKDIQAAAGTFRLDTIYELRNREEA</sequence>
<organism evidence="2 3">
    <name type="scientific">Paenibacillus aquistagni</name>
    <dbReference type="NCBI Taxonomy" id="1852522"/>
    <lineage>
        <taxon>Bacteria</taxon>
        <taxon>Bacillati</taxon>
        <taxon>Bacillota</taxon>
        <taxon>Bacilli</taxon>
        <taxon>Bacillales</taxon>
        <taxon>Paenibacillaceae</taxon>
        <taxon>Paenibacillus</taxon>
    </lineage>
</organism>
<feature type="domain" description="Peptidase M16 C-terminal" evidence="1">
    <location>
        <begin position="187"/>
        <end position="360"/>
    </location>
</feature>
<evidence type="ECO:0000313" key="3">
    <source>
        <dbReference type="Proteomes" id="UP000193834"/>
    </source>
</evidence>
<dbReference type="EMBL" id="FXAZ01000001">
    <property type="protein sequence ID" value="SMG17023.1"/>
    <property type="molecule type" value="Genomic_DNA"/>
</dbReference>
<protein>
    <submittedName>
        <fullName evidence="2">Predicted Zn-dependent peptidase</fullName>
    </submittedName>
</protein>
<dbReference type="NCBIfam" id="NF047422">
    <property type="entry name" value="YfmF_fam"/>
    <property type="match status" value="1"/>
</dbReference>